<dbReference type="RefSeq" id="WP_302109963.1">
    <property type="nucleotide sequence ID" value="NZ_JAUKTR010000003.1"/>
</dbReference>
<dbReference type="InterPro" id="IPR038507">
    <property type="entry name" value="YcnI-like_sf"/>
</dbReference>
<organism evidence="4 5">
    <name type="scientific">Peiella sedimenti</name>
    <dbReference type="NCBI Taxonomy" id="3061083"/>
    <lineage>
        <taxon>Bacteria</taxon>
        <taxon>Pseudomonadati</taxon>
        <taxon>Pseudomonadota</taxon>
        <taxon>Alphaproteobacteria</taxon>
        <taxon>Caulobacterales</taxon>
        <taxon>Caulobacteraceae</taxon>
        <taxon>Peiella</taxon>
    </lineage>
</organism>
<dbReference type="EMBL" id="JAUKTR010000003">
    <property type="protein sequence ID" value="MDO1559534.1"/>
    <property type="molecule type" value="Genomic_DNA"/>
</dbReference>
<dbReference type="CDD" id="cd08545">
    <property type="entry name" value="YcnI_like"/>
    <property type="match status" value="1"/>
</dbReference>
<dbReference type="InterPro" id="IPR012533">
    <property type="entry name" value="YcnI-copper_dom"/>
</dbReference>
<feature type="region of interest" description="Disordered" evidence="1">
    <location>
        <begin position="140"/>
        <end position="171"/>
    </location>
</feature>
<dbReference type="Gene3D" id="2.60.40.2230">
    <property type="entry name" value="Uncharacterised protein YcnI-like PF07987, DUF1775"/>
    <property type="match status" value="1"/>
</dbReference>
<reference evidence="4" key="1">
    <citation type="submission" date="2023-07" db="EMBL/GenBank/DDBJ databases">
        <title>Brevundimonas soil sp. nov., isolated from the soil of chemical plant.</title>
        <authorList>
            <person name="Wu N."/>
        </authorList>
    </citation>
    <scope>NUCLEOTIDE SEQUENCE</scope>
    <source>
        <strain evidence="4">XZ-24</strain>
    </source>
</reference>
<accession>A0ABT8SNK2</accession>
<feature type="chain" id="PRO_5046156061" evidence="2">
    <location>
        <begin position="21"/>
        <end position="171"/>
    </location>
</feature>
<evidence type="ECO:0000313" key="4">
    <source>
        <dbReference type="EMBL" id="MDO1559534.1"/>
    </source>
</evidence>
<comment type="caution">
    <text evidence="4">The sequence shown here is derived from an EMBL/GenBank/DDBJ whole genome shotgun (WGS) entry which is preliminary data.</text>
</comment>
<keyword evidence="5" id="KW-1185">Reference proteome</keyword>
<evidence type="ECO:0000256" key="1">
    <source>
        <dbReference type="SAM" id="MobiDB-lite"/>
    </source>
</evidence>
<evidence type="ECO:0000256" key="2">
    <source>
        <dbReference type="SAM" id="SignalP"/>
    </source>
</evidence>
<name>A0ABT8SNK2_9CAUL</name>
<proteinExistence type="predicted"/>
<keyword evidence="2" id="KW-0732">Signal</keyword>
<feature type="signal peptide" evidence="2">
    <location>
        <begin position="1"/>
        <end position="20"/>
    </location>
</feature>
<feature type="domain" description="YncI copper-binding" evidence="3">
    <location>
        <begin position="21"/>
        <end position="162"/>
    </location>
</feature>
<gene>
    <name evidence="4" type="ORF">Q0812_08850</name>
</gene>
<evidence type="ECO:0000313" key="5">
    <source>
        <dbReference type="Proteomes" id="UP001169063"/>
    </source>
</evidence>
<dbReference type="Pfam" id="PF07987">
    <property type="entry name" value="DUF1775"/>
    <property type="match status" value="1"/>
</dbReference>
<dbReference type="Proteomes" id="UP001169063">
    <property type="component" value="Unassembled WGS sequence"/>
</dbReference>
<sequence length="171" mass="18221">MRHTFMIAAALAIVAFPAGAHPVFAQPEARAGDYWVGELRVGHGCNGSATTSIRVEVPEALIVARPQAKPGWIVTIEHASLASPVAGEGGRMLTERVSAVTWTGRLPDNQFDTFGLAAKLPQQTGELTFNILQTCEQGEVSWSESAGPDGHRPAHPPARLRVSPPADHAHH</sequence>
<evidence type="ECO:0000259" key="3">
    <source>
        <dbReference type="Pfam" id="PF07987"/>
    </source>
</evidence>
<protein>
    <submittedName>
        <fullName evidence="4">YcnI family protein</fullName>
    </submittedName>
</protein>